<sequence length="66" mass="7626">MSFSVEGYRSFYAGVRLVVFQVYDFYRKAYGDKFTAQLARSFVCFFATYLSQKSPPRLLVVTMLTG</sequence>
<proteinExistence type="predicted"/>
<keyword evidence="2" id="KW-1185">Reference proteome</keyword>
<organism evidence="1 2">
    <name type="scientific">Populus alba x Populus x berolinensis</name>
    <dbReference type="NCBI Taxonomy" id="444605"/>
    <lineage>
        <taxon>Eukaryota</taxon>
        <taxon>Viridiplantae</taxon>
        <taxon>Streptophyta</taxon>
        <taxon>Embryophyta</taxon>
        <taxon>Tracheophyta</taxon>
        <taxon>Spermatophyta</taxon>
        <taxon>Magnoliopsida</taxon>
        <taxon>eudicotyledons</taxon>
        <taxon>Gunneridae</taxon>
        <taxon>Pentapetalae</taxon>
        <taxon>rosids</taxon>
        <taxon>fabids</taxon>
        <taxon>Malpighiales</taxon>
        <taxon>Salicaceae</taxon>
        <taxon>Saliceae</taxon>
        <taxon>Populus</taxon>
    </lineage>
</organism>
<evidence type="ECO:0000313" key="2">
    <source>
        <dbReference type="Proteomes" id="UP001164929"/>
    </source>
</evidence>
<name>A0AAD6QMB6_9ROSI</name>
<protein>
    <submittedName>
        <fullName evidence="1">Uncharacterized protein</fullName>
    </submittedName>
</protein>
<dbReference type="Proteomes" id="UP001164929">
    <property type="component" value="Chromosome 6"/>
</dbReference>
<comment type="caution">
    <text evidence="1">The sequence shown here is derived from an EMBL/GenBank/DDBJ whole genome shotgun (WGS) entry which is preliminary data.</text>
</comment>
<gene>
    <name evidence="1" type="ORF">NC653_016155</name>
</gene>
<dbReference type="EMBL" id="JAQIZT010000006">
    <property type="protein sequence ID" value="KAJ6992945.1"/>
    <property type="molecule type" value="Genomic_DNA"/>
</dbReference>
<evidence type="ECO:0000313" key="1">
    <source>
        <dbReference type="EMBL" id="KAJ6992945.1"/>
    </source>
</evidence>
<accession>A0AAD6QMB6</accession>
<reference evidence="1" key="1">
    <citation type="journal article" date="2023" name="Mol. Ecol. Resour.">
        <title>Chromosome-level genome assembly of a triploid poplar Populus alba 'Berolinensis'.</title>
        <authorList>
            <person name="Chen S."/>
            <person name="Yu Y."/>
            <person name="Wang X."/>
            <person name="Wang S."/>
            <person name="Zhang T."/>
            <person name="Zhou Y."/>
            <person name="He R."/>
            <person name="Meng N."/>
            <person name="Wang Y."/>
            <person name="Liu W."/>
            <person name="Liu Z."/>
            <person name="Liu J."/>
            <person name="Guo Q."/>
            <person name="Huang H."/>
            <person name="Sederoff R.R."/>
            <person name="Wang G."/>
            <person name="Qu G."/>
            <person name="Chen S."/>
        </authorList>
    </citation>
    <scope>NUCLEOTIDE SEQUENCE</scope>
    <source>
        <strain evidence="1">SC-2020</strain>
    </source>
</reference>
<dbReference type="AlphaFoldDB" id="A0AAD6QMB6"/>